<dbReference type="CDD" id="cd12148">
    <property type="entry name" value="fungal_TF_MHR"/>
    <property type="match status" value="1"/>
</dbReference>
<feature type="non-terminal residue" evidence="1">
    <location>
        <position position="402"/>
    </location>
</feature>
<dbReference type="OrthoDB" id="2123952at2759"/>
<dbReference type="AlphaFoldDB" id="A0A9P6INP6"/>
<protein>
    <submittedName>
        <fullName evidence="1">Uncharacterized protein</fullName>
    </submittedName>
</protein>
<organism evidence="1 2">
    <name type="scientific">Modicella reniformis</name>
    <dbReference type="NCBI Taxonomy" id="1440133"/>
    <lineage>
        <taxon>Eukaryota</taxon>
        <taxon>Fungi</taxon>
        <taxon>Fungi incertae sedis</taxon>
        <taxon>Mucoromycota</taxon>
        <taxon>Mortierellomycotina</taxon>
        <taxon>Mortierellomycetes</taxon>
        <taxon>Mortierellales</taxon>
        <taxon>Mortierellaceae</taxon>
        <taxon>Modicella</taxon>
    </lineage>
</organism>
<dbReference type="EMBL" id="JAAAHW010009453">
    <property type="protein sequence ID" value="KAF9940589.1"/>
    <property type="molecule type" value="Genomic_DNA"/>
</dbReference>
<keyword evidence="2" id="KW-1185">Reference proteome</keyword>
<comment type="caution">
    <text evidence="1">The sequence shown here is derived from an EMBL/GenBank/DDBJ whole genome shotgun (WGS) entry which is preliminary data.</text>
</comment>
<name>A0A9P6INP6_9FUNG</name>
<sequence length="402" mass="45222">MIRNYLRYAHPFHRIVEEHDSVFWSRLDDPMMPEVATVVYAMCTLGGIFATKAPTTGVLDDVVHEFHKHTLAIKDARPEDIATIQTLLILQEFYVVTNRMEMGTDAFQNMLEIAEKIKLKEMVQKMSHQDKLSPGDAIIRNIWRMIVWTETMANIISQKTAKIEPFKNLMSSALDYRAEEVPIARSPPLDAATFHLHNLFKIFQEITKIKLPISTRDLHPVISVLDELGLWYNNLPKTLKSTPPNRGYSSGVSPLASYLDLHYKLGHIFLLNSLPPTVRSSPTGLGPRREAPLRTLATCANGITAIVGDLIKETDLRNYCVTTAMRCLTEAATIQQANSKESDPNISTPAKLNFMKTLWCIKQVNYSVPADILNSILATYDNMVKSTSSVQQDQPTGDNPVQ</sequence>
<reference evidence="1" key="1">
    <citation type="journal article" date="2020" name="Fungal Divers.">
        <title>Resolving the Mortierellaceae phylogeny through synthesis of multi-gene phylogenetics and phylogenomics.</title>
        <authorList>
            <person name="Vandepol N."/>
            <person name="Liber J."/>
            <person name="Desiro A."/>
            <person name="Na H."/>
            <person name="Kennedy M."/>
            <person name="Barry K."/>
            <person name="Grigoriev I.V."/>
            <person name="Miller A.N."/>
            <person name="O'Donnell K."/>
            <person name="Stajich J.E."/>
            <person name="Bonito G."/>
        </authorList>
    </citation>
    <scope>NUCLEOTIDE SEQUENCE</scope>
    <source>
        <strain evidence="1">MES-2147</strain>
    </source>
</reference>
<evidence type="ECO:0000313" key="2">
    <source>
        <dbReference type="Proteomes" id="UP000749646"/>
    </source>
</evidence>
<dbReference type="Proteomes" id="UP000749646">
    <property type="component" value="Unassembled WGS sequence"/>
</dbReference>
<evidence type="ECO:0000313" key="1">
    <source>
        <dbReference type="EMBL" id="KAF9940589.1"/>
    </source>
</evidence>
<proteinExistence type="predicted"/>
<gene>
    <name evidence="1" type="ORF">BGZ65_006617</name>
</gene>
<accession>A0A9P6INP6</accession>